<dbReference type="InterPro" id="IPR016152">
    <property type="entry name" value="PTrfase/Anion_transptr"/>
</dbReference>
<dbReference type="Pfam" id="PF00359">
    <property type="entry name" value="PTS_EIIA_2"/>
    <property type="match status" value="1"/>
</dbReference>
<feature type="domain" description="PTS EIIA type-2" evidence="1">
    <location>
        <begin position="1"/>
        <end position="147"/>
    </location>
</feature>
<dbReference type="PANTHER" id="PTHR47738">
    <property type="entry name" value="PTS SYSTEM FRUCTOSE-LIKE EIIA COMPONENT-RELATED"/>
    <property type="match status" value="1"/>
</dbReference>
<dbReference type="PANTHER" id="PTHR47738:SF1">
    <property type="entry name" value="NITROGEN REGULATORY PROTEIN"/>
    <property type="match status" value="1"/>
</dbReference>
<dbReference type="Gene3D" id="3.40.930.10">
    <property type="entry name" value="Mannitol-specific EII, Chain A"/>
    <property type="match status" value="1"/>
</dbReference>
<evidence type="ECO:0000259" key="1">
    <source>
        <dbReference type="PROSITE" id="PS51094"/>
    </source>
</evidence>
<organism evidence="2 3">
    <name type="scientific">Pelagerythrobacter marinus</name>
    <dbReference type="NCBI Taxonomy" id="538382"/>
    <lineage>
        <taxon>Bacteria</taxon>
        <taxon>Pseudomonadati</taxon>
        <taxon>Pseudomonadota</taxon>
        <taxon>Alphaproteobacteria</taxon>
        <taxon>Sphingomonadales</taxon>
        <taxon>Erythrobacteraceae</taxon>
        <taxon>Pelagerythrobacter</taxon>
    </lineage>
</organism>
<dbReference type="SUPFAM" id="SSF55804">
    <property type="entry name" value="Phoshotransferase/anion transport protein"/>
    <property type="match status" value="1"/>
</dbReference>
<name>A0ABW9UY51_9SPHN</name>
<evidence type="ECO:0000313" key="3">
    <source>
        <dbReference type="Proteomes" id="UP000444401"/>
    </source>
</evidence>
<dbReference type="InterPro" id="IPR051541">
    <property type="entry name" value="PTS_SugarTrans_NitroReg"/>
</dbReference>
<comment type="caution">
    <text evidence="2">The sequence shown here is derived from an EMBL/GenBank/DDBJ whole genome shotgun (WGS) entry which is preliminary data.</text>
</comment>
<sequence>MNAHFRLIPEAIAMSDAPSKPAVLEALAACFENAYGIRAADVLEALDEREKLGSTGFGRGVAIPHARLGQVNRPVAALLKLSSPVAFDAADGMPVELAFGLISPENAGAAHLHALAAISRMVREETTHRILMEATDAETLRASLANANDRDVA</sequence>
<accession>A0ABW9UY51</accession>
<gene>
    <name evidence="2" type="ORF">GRI72_08610</name>
</gene>
<dbReference type="PROSITE" id="PS00372">
    <property type="entry name" value="PTS_EIIA_TYPE_2_HIS"/>
    <property type="match status" value="1"/>
</dbReference>
<dbReference type="InterPro" id="IPR002178">
    <property type="entry name" value="PTS_EIIA_type-2_dom"/>
</dbReference>
<dbReference type="EMBL" id="WTYO01000003">
    <property type="protein sequence ID" value="MXO68886.1"/>
    <property type="molecule type" value="Genomic_DNA"/>
</dbReference>
<dbReference type="PROSITE" id="PS51094">
    <property type="entry name" value="PTS_EIIA_TYPE_2"/>
    <property type="match status" value="1"/>
</dbReference>
<reference evidence="2 3" key="1">
    <citation type="submission" date="2019-12" db="EMBL/GenBank/DDBJ databases">
        <title>Genomic-based taxomic classification of the family Erythrobacteraceae.</title>
        <authorList>
            <person name="Xu L."/>
        </authorList>
    </citation>
    <scope>NUCLEOTIDE SEQUENCE [LARGE SCALE GENOMIC DNA]</scope>
    <source>
        <strain evidence="2 3">H32</strain>
    </source>
</reference>
<dbReference type="Proteomes" id="UP000444401">
    <property type="component" value="Unassembled WGS sequence"/>
</dbReference>
<keyword evidence="3" id="KW-1185">Reference proteome</keyword>
<evidence type="ECO:0000313" key="2">
    <source>
        <dbReference type="EMBL" id="MXO68886.1"/>
    </source>
</evidence>
<proteinExistence type="predicted"/>
<protein>
    <submittedName>
        <fullName evidence="2">PTS transporter subunit EIIA</fullName>
    </submittedName>
</protein>